<dbReference type="GO" id="GO:0016192">
    <property type="term" value="P:vesicle-mediated transport"/>
    <property type="evidence" value="ECO:0007669"/>
    <property type="project" value="InterPro"/>
</dbReference>
<dbReference type="EMBL" id="MTSL01000178">
    <property type="protein sequence ID" value="PJF17341.1"/>
    <property type="molecule type" value="Genomic_DNA"/>
</dbReference>
<comment type="similarity">
    <text evidence="4">Belongs to the OST1 family.</text>
</comment>
<keyword evidence="11 13" id="KW-0472">Membrane</keyword>
<dbReference type="InterPro" id="IPR036168">
    <property type="entry name" value="AP2_Mu_C_sf"/>
</dbReference>
<dbReference type="GO" id="GO:0030131">
    <property type="term" value="C:clathrin adaptor complex"/>
    <property type="evidence" value="ECO:0007669"/>
    <property type="project" value="InterPro"/>
</dbReference>
<evidence type="ECO:0000313" key="15">
    <source>
        <dbReference type="EMBL" id="PJF17341.1"/>
    </source>
</evidence>
<evidence type="ECO:0000256" key="2">
    <source>
        <dbReference type="ARBA" id="ARBA00004115"/>
    </source>
</evidence>
<dbReference type="SMART" id="SM00563">
    <property type="entry name" value="PlsC"/>
    <property type="match status" value="1"/>
</dbReference>
<gene>
    <name evidence="15" type="ORF">PSACC_02793</name>
</gene>
<dbReference type="GO" id="GO:0005789">
    <property type="term" value="C:endoplasmic reticulum membrane"/>
    <property type="evidence" value="ECO:0007669"/>
    <property type="project" value="UniProtKB-SubCell"/>
</dbReference>
<dbReference type="SUPFAM" id="SSF69593">
    <property type="entry name" value="Glycerol-3-phosphate (1)-acyltransferase"/>
    <property type="match status" value="1"/>
</dbReference>
<evidence type="ECO:0000256" key="7">
    <source>
        <dbReference type="ARBA" id="ARBA00022729"/>
    </source>
</evidence>
<keyword evidence="8" id="KW-0256">Endoplasmic reticulum</keyword>
<dbReference type="GO" id="GO:0006886">
    <property type="term" value="P:intracellular protein transport"/>
    <property type="evidence" value="ECO:0007669"/>
    <property type="project" value="InterPro"/>
</dbReference>
<dbReference type="Pfam" id="PF01553">
    <property type="entry name" value="Acyltransferase"/>
    <property type="match status" value="1"/>
</dbReference>
<keyword evidence="10 13" id="KW-1133">Transmembrane helix</keyword>
<dbReference type="Pfam" id="PF00928">
    <property type="entry name" value="Adap_comp_sub"/>
    <property type="match status" value="2"/>
</dbReference>
<dbReference type="PROSITE" id="PS51072">
    <property type="entry name" value="MHD"/>
    <property type="match status" value="1"/>
</dbReference>
<evidence type="ECO:0000256" key="1">
    <source>
        <dbReference type="ARBA" id="ARBA00002791"/>
    </source>
</evidence>
<evidence type="ECO:0000256" key="3">
    <source>
        <dbReference type="ARBA" id="ARBA00004922"/>
    </source>
</evidence>
<dbReference type="SUPFAM" id="SSF64356">
    <property type="entry name" value="SNARE-like"/>
    <property type="match status" value="1"/>
</dbReference>
<sequence>MDPQYNTNLVDPQYNTNLVDHLYNTNLMDHHYNTNPADHYITNLTGKVLLHRDYRGDISPDAAEKFVGLLSDLEDQKRTATPILTCNDITYVHIRHANLYILALTKRNSNVMTALLFLHRLVDVFTEYFRELEEESLRDNFVVVYELLDEMMDFGHAQTTEKNILKEYITQQSFQLDTGPARPPSAVTSAVSWRSEGIKYRKNEVFLDVIESLNLLVNSNGNVVQSEIVGSVKVRCYLSGMPELRLGLNDRILFENSGRTGRTAKTVDLEDVKFHQCVRLQKFESERAISFIPPDGDFELMSYRMTPTAMKPPIWVECVIERWSASRIEYLIKAKSQLKKRTNANGVEIIIPVPEDADTPKFKVYTLLDADCLDDEDASEHKLLPISVKFEVPYYTASGIQVRYLKIVEKSGYPALPWVRYITQHGDYLLRMPDGRSIMNLMHFGVLLASAGAVLLDSFAPEGLVNQQVKRVVYLSSPVLREEYSIVAALDENTAGPVHNYQVILPTAMVADFSHISAIGNTGPNSRLPVTEKTDCPIGHRCFVINLPTPLTRSNPKVSFGLGISYVNRYIMTPSVADQKTPLGVRCEMSSVFYSPYPTLRQKTDVLMIKEFTMNKISCPEPRSLKGSAVPAGGALPGTMYTCGVYENTAPLHDALGSLWVHFTVTRLPFYKIQKLERTVEISPLKKRLLVTEKYEIVNLGHKTKDDSFNRIEFLQGLHQRGMESQILPLIPISVPSQASEFQIRDEVGLIHSPMHRRPSPVLPTSHVIEVPPRFPVSGGWNMAWTATYSLPMDGFIDNVYIKEDNLKAKRIIVPLFDIYNDVTIDEFKFRIVLPAGSTAYGAPIVTAVDTFVSIKEEFTIPMPLFAGDNLVFSINLKNVAKDHLGQAAMIFDYPRWTIFRLPVMTAAICILVVLLLIQLGEANLGLHQVDREKGRIMIAKLFRERRGLLHDLESVRSEKENARACIDELFSVSEEVARVLSDEEPVDRPTLMATVALKKLYEEQLAKLRSLISESSANIVSRLEKDAVDLDERVLQCEARLLTLKNIYLINLQFQTGDQSLSPPYPLVSTCNSDRLAQPFLTRLLIPFYPCHPNGLLKARQTTGDDRGTRHAHPNHQIGLSYCTPRPDASGARCPTNSVPATVTLHSTTANVDRIAFEDGMMFLSYAAQALSRDEFSKCFEPKPTVQPKSTLLYWLYLGGMAIRYGILFPIRLGIILTASILFVLLLPIAIVSRSQPFLLLVFKVYCQAWLFSFSAFIRHHGKKPSPKDSHLFVANHTSFIDYFLMSSHKIPHATVAQNHGGLFGWFQKYALIANGSLFFNRNEARDRVAVAKRMQAHINKRPQTTPLIIFPEGTCVNNESTVLFHKGAFELDALVCPVAIKYNKRLLDPYWNTREQTFTQHALYLMTRWFMIADVWWLPPQRRKPNETGIEFANRVKALISETAGLRCLSWDGYMKNCMRNQDREKMRKNSQEKYVSSLRRRMTPVDSIPEGMVAEGPVLNGKTKINSCGPIAVPLGTSVPSSSNCPLPYLPAWLSDAAVVQIKNQLLMAEDRADPAQALVRHIKDHKDDIIQTWRFYSRSARQHSPPLPLPNEYSAHVAERRLENSSWRYWFKQRLEEGRISPISLPETEGFFMECDSPQTVSDPNLPLHTSR</sequence>
<dbReference type="SUPFAM" id="SSF49447">
    <property type="entry name" value="Second domain of Mu2 adaptin subunit (ap50) of ap2 adaptor"/>
    <property type="match status" value="1"/>
</dbReference>
<accession>A0A2H9THV8</accession>
<keyword evidence="16" id="KW-1185">Reference proteome</keyword>
<dbReference type="PANTHER" id="PTHR10529">
    <property type="entry name" value="AP COMPLEX SUBUNIT MU"/>
    <property type="match status" value="1"/>
</dbReference>
<evidence type="ECO:0000256" key="8">
    <source>
        <dbReference type="ARBA" id="ARBA00022824"/>
    </source>
</evidence>
<dbReference type="CDD" id="cd07991">
    <property type="entry name" value="LPLAT_LPCAT1-like"/>
    <property type="match status" value="1"/>
</dbReference>
<dbReference type="UniPathway" id="UPA00378"/>
<dbReference type="PROSITE" id="PS00990">
    <property type="entry name" value="CLAT_ADAPTOR_M_1"/>
    <property type="match status" value="1"/>
</dbReference>
<dbReference type="Proteomes" id="UP000240830">
    <property type="component" value="Unassembled WGS sequence"/>
</dbReference>
<evidence type="ECO:0000256" key="6">
    <source>
        <dbReference type="ARBA" id="ARBA00022692"/>
    </source>
</evidence>
<evidence type="ECO:0000256" key="10">
    <source>
        <dbReference type="ARBA" id="ARBA00022989"/>
    </source>
</evidence>
<dbReference type="Pfam" id="PF01217">
    <property type="entry name" value="Clat_adaptor_s"/>
    <property type="match status" value="1"/>
</dbReference>
<evidence type="ECO:0000256" key="5">
    <source>
        <dbReference type="ARBA" id="ARBA00022448"/>
    </source>
</evidence>
<dbReference type="InterPro" id="IPR001392">
    <property type="entry name" value="Clathrin_mu"/>
</dbReference>
<organism evidence="15 16">
    <name type="scientific">Paramicrosporidium saccamoebae</name>
    <dbReference type="NCBI Taxonomy" id="1246581"/>
    <lineage>
        <taxon>Eukaryota</taxon>
        <taxon>Fungi</taxon>
        <taxon>Fungi incertae sedis</taxon>
        <taxon>Cryptomycota</taxon>
        <taxon>Cryptomycota incertae sedis</taxon>
        <taxon>Paramicrosporidium</taxon>
    </lineage>
</organism>
<proteinExistence type="inferred from homology"/>
<keyword evidence="6 13" id="KW-0812">Transmembrane</keyword>
<comment type="caution">
    <text evidence="15">The sequence shown here is derived from an EMBL/GenBank/DDBJ whole genome shotgun (WGS) entry which is preliminary data.</text>
</comment>
<comment type="subcellular location">
    <subcellularLocation>
        <location evidence="2">Endoplasmic reticulum membrane</location>
        <topology evidence="2">Single-pass type I membrane protein</topology>
    </subcellularLocation>
</comment>
<evidence type="ECO:0000313" key="16">
    <source>
        <dbReference type="Proteomes" id="UP000240830"/>
    </source>
</evidence>
<reference evidence="15 16" key="1">
    <citation type="submission" date="2016-10" db="EMBL/GenBank/DDBJ databases">
        <title>The genome of Paramicrosporidium saccamoebae is the missing link in understanding Cryptomycota and Microsporidia evolution.</title>
        <authorList>
            <person name="Quandt C.A."/>
            <person name="Beaudet D."/>
            <person name="Corsaro D."/>
            <person name="Michel R."/>
            <person name="Corradi N."/>
            <person name="James T."/>
        </authorList>
    </citation>
    <scope>NUCLEOTIDE SEQUENCE [LARGE SCALE GENOMIC DNA]</scope>
    <source>
        <strain evidence="15 16">KSL3</strain>
    </source>
</reference>
<dbReference type="Gene3D" id="3.30.450.60">
    <property type="match status" value="1"/>
</dbReference>
<feature type="domain" description="MHD" evidence="14">
    <location>
        <begin position="202"/>
        <end position="431"/>
    </location>
</feature>
<dbReference type="PRINTS" id="PR00314">
    <property type="entry name" value="CLATHRINADPT"/>
</dbReference>
<comment type="pathway">
    <text evidence="3">Protein modification; protein glycosylation.</text>
</comment>
<dbReference type="Gene3D" id="2.60.40.1170">
    <property type="entry name" value="Mu homology domain, subdomain B"/>
    <property type="match status" value="2"/>
</dbReference>
<dbReference type="InterPro" id="IPR050431">
    <property type="entry name" value="Adaptor_comp_med_subunit"/>
</dbReference>
<dbReference type="CDD" id="cd14835">
    <property type="entry name" value="AP1_Mu_N"/>
    <property type="match status" value="1"/>
</dbReference>
<protein>
    <submittedName>
        <fullName evidence="15">AP-1 complex subunit mu-1</fullName>
    </submittedName>
</protein>
<feature type="transmembrane region" description="Helical" evidence="13">
    <location>
        <begin position="899"/>
        <end position="918"/>
    </location>
</feature>
<dbReference type="GO" id="GO:0008374">
    <property type="term" value="F:O-acyltransferase activity"/>
    <property type="evidence" value="ECO:0007669"/>
    <property type="project" value="InterPro"/>
</dbReference>
<keyword evidence="7" id="KW-0732">Signal</keyword>
<dbReference type="OrthoDB" id="10259133at2759"/>
<evidence type="ECO:0000256" key="4">
    <source>
        <dbReference type="ARBA" id="ARBA00008905"/>
    </source>
</evidence>
<dbReference type="InterPro" id="IPR011012">
    <property type="entry name" value="Longin-like_dom_sf"/>
</dbReference>
<dbReference type="PROSITE" id="PS00991">
    <property type="entry name" value="CLAT_ADAPTOR_M_2"/>
    <property type="match status" value="1"/>
</dbReference>
<evidence type="ECO:0000256" key="9">
    <source>
        <dbReference type="ARBA" id="ARBA00022927"/>
    </source>
</evidence>
<name>A0A2H9THV8_9FUNG</name>
<dbReference type="InterPro" id="IPR045252">
    <property type="entry name" value="LPCAT1-like"/>
</dbReference>
<feature type="coiled-coil region" evidence="12">
    <location>
        <begin position="999"/>
        <end position="1041"/>
    </location>
</feature>
<keyword evidence="12" id="KW-0175">Coiled coil</keyword>
<dbReference type="STRING" id="1246581.A0A2H9THV8"/>
<evidence type="ECO:0000256" key="11">
    <source>
        <dbReference type="ARBA" id="ARBA00023136"/>
    </source>
</evidence>
<dbReference type="InterPro" id="IPR018240">
    <property type="entry name" value="Clathrin_mu_CS"/>
</dbReference>
<dbReference type="Pfam" id="PF04597">
    <property type="entry name" value="Ribophorin_I"/>
    <property type="match status" value="1"/>
</dbReference>
<dbReference type="InterPro" id="IPR007676">
    <property type="entry name" value="Ribophorin_I"/>
</dbReference>
<keyword evidence="5" id="KW-0813">Transport</keyword>
<dbReference type="InterPro" id="IPR028565">
    <property type="entry name" value="MHD"/>
</dbReference>
<evidence type="ECO:0000256" key="12">
    <source>
        <dbReference type="SAM" id="Coils"/>
    </source>
</evidence>
<dbReference type="InterPro" id="IPR022775">
    <property type="entry name" value="AP_mu_sigma_su"/>
</dbReference>
<dbReference type="CDD" id="cd09250">
    <property type="entry name" value="AP-1_Mu1_Cterm"/>
    <property type="match status" value="1"/>
</dbReference>
<comment type="function">
    <text evidence="1">Subunit of the oligosaccharyl transferase (OST) complex that catalyzes the initial transfer of a defined glycan (Glc(3)Man(9)GlcNAc(2) in eukaryotes) from the lipid carrier dolichol-pyrophosphate to an asparagine residue within an Asn-X-Ser/Thr consensus motif in nascent polypeptide chains, the first step in protein N-glycosylation. N-glycosylation occurs cotranslationally and the complex associates with the Sec61 complex at the channel-forming translocon complex that mediates protein translocation across the endoplasmic reticulum (ER). All subunits are required for a maximal enzyme activity.</text>
</comment>
<evidence type="ECO:0000259" key="14">
    <source>
        <dbReference type="PROSITE" id="PS51072"/>
    </source>
</evidence>
<evidence type="ECO:0000256" key="13">
    <source>
        <dbReference type="SAM" id="Phobius"/>
    </source>
</evidence>
<keyword evidence="9" id="KW-0653">Protein transport</keyword>
<dbReference type="FunFam" id="3.30.450.60:FF:000002">
    <property type="entry name" value="AP-2 complex subunit mu, putative"/>
    <property type="match status" value="1"/>
</dbReference>
<feature type="transmembrane region" description="Helical" evidence="13">
    <location>
        <begin position="1212"/>
        <end position="1233"/>
    </location>
</feature>
<dbReference type="InterPro" id="IPR002123">
    <property type="entry name" value="Plipid/glycerol_acylTrfase"/>
</dbReference>